<dbReference type="AlphaFoldDB" id="A0A1B7M3D9"/>
<keyword evidence="2" id="KW-1185">Reference proteome</keyword>
<sequence>MSTIGPERAAKLTAELRSKLPLEQTQHYDLVIENDLAGRAVLAVLWPHRTQLTVHIMTTEPAAKHVAALTSGLKTVRNAPEVVVIAPDDAHRLAASERLIWAVDIDRTDEPTRITLEQRAPEKTLSPFFTGFETLDVRRPDQMLPADELILRDVIRDHARFLNFFGDRFNAQDLYERSKYPFWITPPEGFDAALPQLWTQSIDPVGTVVERREFTGTLQLANDLMKQDSRVAVDFGPLGDIFNTTADLTVSVQNTLSGHRGLQFQVHRDHKLVHAIEMAPGESLPDIRLSAVRPDSSLSVSVLATQDHPLASTTSCTLALQLMVLPAGTHPVPSMLARIKAWLTGVPATI</sequence>
<dbReference type="EMBL" id="LXEY01000003">
    <property type="protein sequence ID" value="OAV63116.1"/>
    <property type="molecule type" value="Genomic_DNA"/>
</dbReference>
<dbReference type="Proteomes" id="UP000078292">
    <property type="component" value="Unassembled WGS sequence"/>
</dbReference>
<evidence type="ECO:0000313" key="1">
    <source>
        <dbReference type="EMBL" id="OAV63116.1"/>
    </source>
</evidence>
<dbReference type="OrthoDB" id="9820864at2"/>
<dbReference type="RefSeq" id="WP_043056662.1">
    <property type="nucleotide sequence ID" value="NZ_LXEY01000003.1"/>
</dbReference>
<accession>A0A1B7M3D9</accession>
<evidence type="ECO:0000313" key="2">
    <source>
        <dbReference type="Proteomes" id="UP000078292"/>
    </source>
</evidence>
<dbReference type="STRING" id="1837282.A6F49_02880"/>
<reference evidence="1 2" key="1">
    <citation type="submission" date="2016-04" db="EMBL/GenBank/DDBJ databases">
        <title>First whole genome shotgun sequence of the bacterium Enteractinococcus sp. strain UASWS1574.</title>
        <authorList>
            <person name="Crovadore J."/>
            <person name="Chablais R."/>
            <person name="Lefort F."/>
        </authorList>
    </citation>
    <scope>NUCLEOTIDE SEQUENCE [LARGE SCALE GENOMIC DNA]</scope>
    <source>
        <strain evidence="1 2">UASWS1574</strain>
    </source>
</reference>
<gene>
    <name evidence="1" type="ORF">A6F49_02880</name>
</gene>
<protein>
    <submittedName>
        <fullName evidence="1">Uncharacterized protein</fullName>
    </submittedName>
</protein>
<organism evidence="1 2">
    <name type="scientific">Enteractinococcus helveticum</name>
    <dbReference type="NCBI Taxonomy" id="1837282"/>
    <lineage>
        <taxon>Bacteria</taxon>
        <taxon>Bacillati</taxon>
        <taxon>Actinomycetota</taxon>
        <taxon>Actinomycetes</taxon>
        <taxon>Micrococcales</taxon>
        <taxon>Micrococcaceae</taxon>
    </lineage>
</organism>
<comment type="caution">
    <text evidence="1">The sequence shown here is derived from an EMBL/GenBank/DDBJ whole genome shotgun (WGS) entry which is preliminary data.</text>
</comment>
<name>A0A1B7M3D9_9MICC</name>
<proteinExistence type="predicted"/>